<keyword evidence="1" id="KW-1133">Transmembrane helix</keyword>
<name>A0ABQ1IRV4_9PROT</name>
<organism evidence="2 3">
    <name type="scientific">Tistrella bauzanensis</name>
    <dbReference type="NCBI Taxonomy" id="657419"/>
    <lineage>
        <taxon>Bacteria</taxon>
        <taxon>Pseudomonadati</taxon>
        <taxon>Pseudomonadota</taxon>
        <taxon>Alphaproteobacteria</taxon>
        <taxon>Geminicoccales</taxon>
        <taxon>Geminicoccaceae</taxon>
        <taxon>Tistrella</taxon>
    </lineage>
</organism>
<comment type="caution">
    <text evidence="2">The sequence shown here is derived from an EMBL/GenBank/DDBJ whole genome shotgun (WGS) entry which is preliminary data.</text>
</comment>
<feature type="transmembrane region" description="Helical" evidence="1">
    <location>
        <begin position="165"/>
        <end position="188"/>
    </location>
</feature>
<sequence length="480" mass="53077">MLKSALSRLTGTLHRPVHVNRPSLQVFPALDVTRVATEMRLEAEGRARGAAEQPPTDSLVPDDMEARVAEEVNAQNNRAYEIYEEQLHTYSERLAGLAFEDRFNEIRMAAPECLSEFRAEAAKGLDELHGLRRHLRETEAERDDFRSRHGLKRVARVHTPLRHSLSIAVIVLLLLIETIANGSFLAVGNQAGLLGGASQAFFFAALNIGVAFALAYWGVSCLAHRHGVIKGIGILALLLYVMLATVINLALAHYREAAEVLADDAGREVMRRLVEAPLVMADIQSWILFGIGLLFSVLAFADGWQFRDPYPGYAGVQTRLDAARAAYTSRKIALIDTLDDIRKDYTETLGEVSRDLSERRKDYDAIIANRQRLQNLFEQSQVTLDAAGTALLRIYRGANQAARTTAPPPRFSEGIGLQRIPATISRLDETDREALNAAIRSAQQVLEAGIVEINDAFAQAVEKYRQLDTLVREAEDGTAA</sequence>
<evidence type="ECO:0000256" key="1">
    <source>
        <dbReference type="SAM" id="Phobius"/>
    </source>
</evidence>
<reference evidence="3" key="1">
    <citation type="journal article" date="2019" name="Int. J. Syst. Evol. Microbiol.">
        <title>The Global Catalogue of Microorganisms (GCM) 10K type strain sequencing project: providing services to taxonomists for standard genome sequencing and annotation.</title>
        <authorList>
            <consortium name="The Broad Institute Genomics Platform"/>
            <consortium name="The Broad Institute Genome Sequencing Center for Infectious Disease"/>
            <person name="Wu L."/>
            <person name="Ma J."/>
        </authorList>
    </citation>
    <scope>NUCLEOTIDE SEQUENCE [LARGE SCALE GENOMIC DNA]</scope>
    <source>
        <strain evidence="3">CGMCC 1.10188</strain>
    </source>
</reference>
<evidence type="ECO:0000313" key="3">
    <source>
        <dbReference type="Proteomes" id="UP000603352"/>
    </source>
</evidence>
<protein>
    <recommendedName>
        <fullName evidence="4">Transmembrane protein</fullName>
    </recommendedName>
</protein>
<accession>A0ABQ1IRV4</accession>
<keyword evidence="1" id="KW-0472">Membrane</keyword>
<evidence type="ECO:0000313" key="2">
    <source>
        <dbReference type="EMBL" id="GGB49698.1"/>
    </source>
</evidence>
<feature type="transmembrane region" description="Helical" evidence="1">
    <location>
        <begin position="283"/>
        <end position="301"/>
    </location>
</feature>
<dbReference type="EMBL" id="BMDZ01000043">
    <property type="protein sequence ID" value="GGB49698.1"/>
    <property type="molecule type" value="Genomic_DNA"/>
</dbReference>
<gene>
    <name evidence="2" type="ORF">GCM10011505_33470</name>
</gene>
<proteinExistence type="predicted"/>
<dbReference type="RefSeq" id="WP_188579913.1">
    <property type="nucleotide sequence ID" value="NZ_BMDZ01000043.1"/>
</dbReference>
<feature type="transmembrane region" description="Helical" evidence="1">
    <location>
        <begin position="231"/>
        <end position="251"/>
    </location>
</feature>
<keyword evidence="3" id="KW-1185">Reference proteome</keyword>
<evidence type="ECO:0008006" key="4">
    <source>
        <dbReference type="Google" id="ProtNLM"/>
    </source>
</evidence>
<feature type="transmembrane region" description="Helical" evidence="1">
    <location>
        <begin position="200"/>
        <end position="219"/>
    </location>
</feature>
<dbReference type="Proteomes" id="UP000603352">
    <property type="component" value="Unassembled WGS sequence"/>
</dbReference>
<keyword evidence="1" id="KW-0812">Transmembrane</keyword>